<evidence type="ECO:0000256" key="1">
    <source>
        <dbReference type="ARBA" id="ARBA00004496"/>
    </source>
</evidence>
<dbReference type="InterPro" id="IPR005762">
    <property type="entry name" value="MurD"/>
</dbReference>
<keyword evidence="7 8" id="KW-0133">Cell shape</keyword>
<dbReference type="HAMAP" id="MF_00639">
    <property type="entry name" value="MurD"/>
    <property type="match status" value="1"/>
</dbReference>
<dbReference type="SUPFAM" id="SSF53244">
    <property type="entry name" value="MurD-like peptide ligases, peptide-binding domain"/>
    <property type="match status" value="1"/>
</dbReference>
<accession>A0A7C1FSM2</accession>
<gene>
    <name evidence="7 11" type="primary">murD</name>
    <name evidence="11" type="ORF">ENP47_08225</name>
</gene>
<dbReference type="PANTHER" id="PTHR43692:SF1">
    <property type="entry name" value="UDP-N-ACETYLMURAMOYLALANINE--D-GLUTAMATE LIGASE"/>
    <property type="match status" value="1"/>
</dbReference>
<dbReference type="AlphaFoldDB" id="A0A7C1FSM2"/>
<dbReference type="Pfam" id="PF08245">
    <property type="entry name" value="Mur_ligase_M"/>
    <property type="match status" value="1"/>
</dbReference>
<comment type="subcellular location">
    <subcellularLocation>
        <location evidence="1 7 8">Cytoplasm</location>
    </subcellularLocation>
</comment>
<keyword evidence="7 8" id="KW-0132">Cell division</keyword>
<comment type="caution">
    <text evidence="11">The sequence shown here is derived from an EMBL/GenBank/DDBJ whole genome shotgun (WGS) entry which is preliminary data.</text>
</comment>
<dbReference type="NCBIfam" id="TIGR01087">
    <property type="entry name" value="murD"/>
    <property type="match status" value="1"/>
</dbReference>
<sequence length="470" mass="50726">MTSEQQLDLRGKRVLVMGLGTRSGGLGVTRWLVEQGAEVTVTDLRSAEELRPSLEALRDLPVRFVLGEHRREDFEEAEIVVRNPAVPRESPWLALARAAGARIEMEMTLFFRVCPAPIIGVTGTKGKTTTATLCATILRQWKPETVLAGNLGRSAFELLPAIGPDTPVVLELSSWQLEGLDEHGMSPHIAVLTTISPDHLDRYPSFEAYVDAKRAIARHQRPGDWFVVNRDDPVVWSCRDTGAGRVIAFGQDDGVSEGAFRKGDRLVWRFAGQEEELLHRREIPLAGDHAVSDALAAVAAALLRGAALEHARAGLRGAQPVPHRLELVAHIDGVEFVNDTAATAPVAVLAALETFRGRPIVLIGGGAAKGVSLGELAQVVAARVRAVVLLDGTATPEYKAALENAGARVFGPYRSMEEAVHQAARLAEPGGVVLLSPGCASFGLFRDEFHRGEAFRAAVRHLASRQGVER</sequence>
<dbReference type="GO" id="GO:0051301">
    <property type="term" value="P:cell division"/>
    <property type="evidence" value="ECO:0007669"/>
    <property type="project" value="UniProtKB-KW"/>
</dbReference>
<evidence type="ECO:0000313" key="11">
    <source>
        <dbReference type="EMBL" id="HEF65566.1"/>
    </source>
</evidence>
<keyword evidence="4 7" id="KW-0436">Ligase</keyword>
<protein>
    <recommendedName>
        <fullName evidence="7 8">UDP-N-acetylmuramoylalanine--D-glutamate ligase</fullName>
        <ecNumber evidence="7 8">6.3.2.9</ecNumber>
    </recommendedName>
    <alternativeName>
        <fullName evidence="7">D-glutamic acid-adding enzyme</fullName>
    </alternativeName>
    <alternativeName>
        <fullName evidence="7">UDP-N-acetylmuramoyl-L-alanyl-D-glutamate synthetase</fullName>
    </alternativeName>
</protein>
<organism evidence="11">
    <name type="scientific">Thermomicrobium roseum</name>
    <dbReference type="NCBI Taxonomy" id="500"/>
    <lineage>
        <taxon>Bacteria</taxon>
        <taxon>Pseudomonadati</taxon>
        <taxon>Thermomicrobiota</taxon>
        <taxon>Thermomicrobia</taxon>
        <taxon>Thermomicrobiales</taxon>
        <taxon>Thermomicrobiaceae</taxon>
        <taxon>Thermomicrobium</taxon>
    </lineage>
</organism>
<dbReference type="UniPathway" id="UPA00219"/>
<dbReference type="GO" id="GO:0071555">
    <property type="term" value="P:cell wall organization"/>
    <property type="evidence" value="ECO:0007669"/>
    <property type="project" value="UniProtKB-KW"/>
</dbReference>
<feature type="domain" description="Mur ligase central" evidence="10">
    <location>
        <begin position="121"/>
        <end position="301"/>
    </location>
</feature>
<evidence type="ECO:0000256" key="4">
    <source>
        <dbReference type="ARBA" id="ARBA00022598"/>
    </source>
</evidence>
<dbReference type="Gene3D" id="3.40.50.720">
    <property type="entry name" value="NAD(P)-binding Rossmann-like Domain"/>
    <property type="match status" value="1"/>
</dbReference>
<evidence type="ECO:0000259" key="10">
    <source>
        <dbReference type="Pfam" id="PF08245"/>
    </source>
</evidence>
<keyword evidence="6 7" id="KW-0067">ATP-binding</keyword>
<reference evidence="11" key="1">
    <citation type="journal article" date="2020" name="mSystems">
        <title>Genome- and Community-Level Interaction Insights into Carbon Utilization and Element Cycling Functions of Hydrothermarchaeota in Hydrothermal Sediment.</title>
        <authorList>
            <person name="Zhou Z."/>
            <person name="Liu Y."/>
            <person name="Xu W."/>
            <person name="Pan J."/>
            <person name="Luo Z.H."/>
            <person name="Li M."/>
        </authorList>
    </citation>
    <scope>NUCLEOTIDE SEQUENCE [LARGE SCALE GENOMIC DNA]</scope>
    <source>
        <strain evidence="11">SpSt-222</strain>
    </source>
</reference>
<dbReference type="PANTHER" id="PTHR43692">
    <property type="entry name" value="UDP-N-ACETYLMURAMOYLALANINE--D-GLUTAMATE LIGASE"/>
    <property type="match status" value="1"/>
</dbReference>
<evidence type="ECO:0000256" key="7">
    <source>
        <dbReference type="HAMAP-Rule" id="MF_00639"/>
    </source>
</evidence>
<comment type="similarity">
    <text evidence="7">Belongs to the MurCDEF family.</text>
</comment>
<dbReference type="EC" id="6.3.2.9" evidence="7 8"/>
<name>A0A7C1FSM2_THERO</name>
<dbReference type="SUPFAM" id="SSF51984">
    <property type="entry name" value="MurCD N-terminal domain"/>
    <property type="match status" value="1"/>
</dbReference>
<evidence type="ECO:0000256" key="2">
    <source>
        <dbReference type="ARBA" id="ARBA00004752"/>
    </source>
</evidence>
<dbReference type="InterPro" id="IPR036615">
    <property type="entry name" value="Mur_ligase_C_dom_sf"/>
</dbReference>
<dbReference type="GO" id="GO:0008764">
    <property type="term" value="F:UDP-N-acetylmuramoylalanine-D-glutamate ligase activity"/>
    <property type="evidence" value="ECO:0007669"/>
    <property type="project" value="UniProtKB-UniRule"/>
</dbReference>
<keyword evidence="7 8" id="KW-0961">Cell wall biogenesis/degradation</keyword>
<keyword evidence="7 8" id="KW-0131">Cell cycle</keyword>
<comment type="catalytic activity">
    <reaction evidence="7 8">
        <text>UDP-N-acetyl-alpha-D-muramoyl-L-alanine + D-glutamate + ATP = UDP-N-acetyl-alpha-D-muramoyl-L-alanyl-D-glutamate + ADP + phosphate + H(+)</text>
        <dbReference type="Rhea" id="RHEA:16429"/>
        <dbReference type="ChEBI" id="CHEBI:15378"/>
        <dbReference type="ChEBI" id="CHEBI:29986"/>
        <dbReference type="ChEBI" id="CHEBI:30616"/>
        <dbReference type="ChEBI" id="CHEBI:43474"/>
        <dbReference type="ChEBI" id="CHEBI:83898"/>
        <dbReference type="ChEBI" id="CHEBI:83900"/>
        <dbReference type="ChEBI" id="CHEBI:456216"/>
        <dbReference type="EC" id="6.3.2.9"/>
    </reaction>
</comment>
<dbReference type="EMBL" id="DSJL01000011">
    <property type="protein sequence ID" value="HEF65566.1"/>
    <property type="molecule type" value="Genomic_DNA"/>
</dbReference>
<keyword evidence="5 7" id="KW-0547">Nucleotide-binding</keyword>
<dbReference type="Gene3D" id="3.40.1190.10">
    <property type="entry name" value="Mur-like, catalytic domain"/>
    <property type="match status" value="1"/>
</dbReference>
<dbReference type="Gene3D" id="3.90.190.20">
    <property type="entry name" value="Mur ligase, C-terminal domain"/>
    <property type="match status" value="1"/>
</dbReference>
<dbReference type="SUPFAM" id="SSF53623">
    <property type="entry name" value="MurD-like peptide ligases, catalytic domain"/>
    <property type="match status" value="1"/>
</dbReference>
<dbReference type="Pfam" id="PF21799">
    <property type="entry name" value="MurD-like_N"/>
    <property type="match status" value="1"/>
</dbReference>
<feature type="domain" description="Mur ligase C-terminal" evidence="9">
    <location>
        <begin position="323"/>
        <end position="437"/>
    </location>
</feature>
<dbReference type="GO" id="GO:0005524">
    <property type="term" value="F:ATP binding"/>
    <property type="evidence" value="ECO:0007669"/>
    <property type="project" value="UniProtKB-UniRule"/>
</dbReference>
<dbReference type="Pfam" id="PF02875">
    <property type="entry name" value="Mur_ligase_C"/>
    <property type="match status" value="1"/>
</dbReference>
<dbReference type="InterPro" id="IPR004101">
    <property type="entry name" value="Mur_ligase_C"/>
</dbReference>
<dbReference type="GO" id="GO:0009252">
    <property type="term" value="P:peptidoglycan biosynthetic process"/>
    <property type="evidence" value="ECO:0007669"/>
    <property type="project" value="UniProtKB-UniRule"/>
</dbReference>
<keyword evidence="7 8" id="KW-0573">Peptidoglycan synthesis</keyword>
<dbReference type="InterPro" id="IPR013221">
    <property type="entry name" value="Mur_ligase_cen"/>
</dbReference>
<evidence type="ECO:0000256" key="3">
    <source>
        <dbReference type="ARBA" id="ARBA00022490"/>
    </source>
</evidence>
<evidence type="ECO:0000259" key="9">
    <source>
        <dbReference type="Pfam" id="PF02875"/>
    </source>
</evidence>
<dbReference type="GO" id="GO:0005737">
    <property type="term" value="C:cytoplasm"/>
    <property type="evidence" value="ECO:0007669"/>
    <property type="project" value="UniProtKB-SubCell"/>
</dbReference>
<comment type="function">
    <text evidence="7 8">Cell wall formation. Catalyzes the addition of glutamate to the nucleotide precursor UDP-N-acetylmuramoyl-L-alanine (UMA).</text>
</comment>
<proteinExistence type="inferred from homology"/>
<keyword evidence="3 7" id="KW-0963">Cytoplasm</keyword>
<dbReference type="GO" id="GO:0008360">
    <property type="term" value="P:regulation of cell shape"/>
    <property type="evidence" value="ECO:0007669"/>
    <property type="project" value="UniProtKB-KW"/>
</dbReference>
<feature type="binding site" evidence="7">
    <location>
        <begin position="123"/>
        <end position="129"/>
    </location>
    <ligand>
        <name>ATP</name>
        <dbReference type="ChEBI" id="CHEBI:30616"/>
    </ligand>
</feature>
<evidence type="ECO:0000256" key="6">
    <source>
        <dbReference type="ARBA" id="ARBA00022840"/>
    </source>
</evidence>
<dbReference type="InterPro" id="IPR036565">
    <property type="entry name" value="Mur-like_cat_sf"/>
</dbReference>
<comment type="pathway">
    <text evidence="2 7 8">Cell wall biogenesis; peptidoglycan biosynthesis.</text>
</comment>
<evidence type="ECO:0000256" key="5">
    <source>
        <dbReference type="ARBA" id="ARBA00022741"/>
    </source>
</evidence>
<evidence type="ECO:0000256" key="8">
    <source>
        <dbReference type="RuleBase" id="RU003664"/>
    </source>
</evidence>